<organism evidence="2 3">
    <name type="scientific">Leishmania martiniquensis</name>
    <dbReference type="NCBI Taxonomy" id="1580590"/>
    <lineage>
        <taxon>Eukaryota</taxon>
        <taxon>Discoba</taxon>
        <taxon>Euglenozoa</taxon>
        <taxon>Kinetoplastea</taxon>
        <taxon>Metakinetoplastina</taxon>
        <taxon>Trypanosomatida</taxon>
        <taxon>Trypanosomatidae</taxon>
        <taxon>Leishmaniinae</taxon>
        <taxon>Leishmania</taxon>
    </lineage>
</organism>
<feature type="compositionally biased region" description="Polar residues" evidence="1">
    <location>
        <begin position="547"/>
        <end position="557"/>
    </location>
</feature>
<dbReference type="RefSeq" id="XP_067178774.1">
    <property type="nucleotide sequence ID" value="XM_067320462.1"/>
</dbReference>
<feature type="region of interest" description="Disordered" evidence="1">
    <location>
        <begin position="535"/>
        <end position="557"/>
    </location>
</feature>
<dbReference type="Proteomes" id="UP000673552">
    <property type="component" value="Unassembled WGS sequence"/>
</dbReference>
<feature type="compositionally biased region" description="Polar residues" evidence="1">
    <location>
        <begin position="109"/>
        <end position="120"/>
    </location>
</feature>
<dbReference type="KEGG" id="lmat:92512974"/>
<feature type="region of interest" description="Disordered" evidence="1">
    <location>
        <begin position="715"/>
        <end position="746"/>
    </location>
</feature>
<feature type="region of interest" description="Disordered" evidence="1">
    <location>
        <begin position="335"/>
        <end position="360"/>
    </location>
</feature>
<reference evidence="3" key="1">
    <citation type="journal article" date="2021" name="Microbiol. Resour. Announc.">
        <title>LGAAP: Leishmaniinae Genome Assembly and Annotation Pipeline.</title>
        <authorList>
            <person name="Almutairi H."/>
            <person name="Urbaniak M.D."/>
            <person name="Bates M.D."/>
            <person name="Jariyapan N."/>
            <person name="Kwakye-Nuako G."/>
            <person name="Thomaz-Soccol V."/>
            <person name="Al-Salem W.S."/>
            <person name="Dillon R.J."/>
            <person name="Bates P.A."/>
            <person name="Gatherer D."/>
        </authorList>
    </citation>
    <scope>NUCLEOTIDE SEQUENCE [LARGE SCALE GENOMIC DNA]</scope>
</reference>
<dbReference type="OrthoDB" id="278676at2759"/>
<evidence type="ECO:0000313" key="3">
    <source>
        <dbReference type="Proteomes" id="UP000673552"/>
    </source>
</evidence>
<feature type="region of interest" description="Disordered" evidence="1">
    <location>
        <begin position="288"/>
        <end position="313"/>
    </location>
</feature>
<dbReference type="EMBL" id="JAFEUZ010000022">
    <property type="protein sequence ID" value="KAG5479055.1"/>
    <property type="molecule type" value="Genomic_DNA"/>
</dbReference>
<proteinExistence type="predicted"/>
<accession>A0A836H7K1</accession>
<dbReference type="AlphaFoldDB" id="A0A836H7K1"/>
<evidence type="ECO:0000256" key="1">
    <source>
        <dbReference type="SAM" id="MobiDB-lite"/>
    </source>
</evidence>
<comment type="caution">
    <text evidence="2">The sequence shown here is derived from an EMBL/GenBank/DDBJ whole genome shotgun (WGS) entry which is preliminary data.</text>
</comment>
<name>A0A836H7K1_9TRYP</name>
<gene>
    <name evidence="2" type="ORF">LSCM1_02899</name>
</gene>
<protein>
    <submittedName>
        <fullName evidence="2">Uncharacterized protein</fullName>
    </submittedName>
</protein>
<feature type="region of interest" description="Disordered" evidence="1">
    <location>
        <begin position="109"/>
        <end position="144"/>
    </location>
</feature>
<sequence>MQPVQVAGRHGSYATQFWKPSAWTATTSRFRNRAAMRAAYSRKALDRRLVLPLDSHNWVRSLEVLNAGYARLGRTPEHFQKVLRDMVEHHGPYAGCFTLSSAALARASPTQSPRCANNAETGGLEGRGDEPPSSAAETPAGSKEAADIVPAVDALRDQAYAGEIPSNRSLWVTLVWSYCALDQPIGALETFHLATRRFSFSFATMQHMATLLMPVLCQHAHLEEAIELYETYLKSDGGDKGLREAQALSHHRSRIEDADARRWLAEAAARRGDWKLAQRFASATNWSARGAPVAKGDPDPPSGLPTRPSIGSLFNDAAAPVTPALSRENAHPFASVEDTGTEGSHQVAARTATASSPLPMLQTLSRKAVRQLFRSLCRGDRDSTSPSPLCDALCCWEHLYGPVAGSEFAAEADTVGSRRDRSHNSPTRPPPLEDVHELLNLFAVHGLWKDALFTFCHLFLNRSATVYLSATPTGLCSLSHSGENGACPASASPHGESTVTAPVLRLDAITLNVLFSSLPAAAAPLLVRARKAVPNSRMTDGEGRDQLPQSPRTDTDSQGYELRLSASAIPVTVVRLLDDLLLRDDMMVTDLVMAAVGPALLQVGQSERAFDLLARTPMMVAASQRRAPVCVSTEHQTLEAELVTLAHAAFALCSSSAQRHEMVRLLPHLFPPEVVRRFATDEERSVLSSGAAIEGRVELGKCPQLALAPTTAANTAAVNHPSPPHGSTDEHSCCTSADSSPTPCRADPRRKATLSLLDMKCRAASAGAAVSGGRLSVAARPGRRSSAATLTSLADDAMRRDFVRLHERRRDAFTGSHADAERDPRPIPKGLHDHASGWDFFGRGGEMVFSNHKRTPHPFTMQPKVMRDLRNPYRGWSPRRNSSLAHKENVIKWNGNSAV</sequence>
<evidence type="ECO:0000313" key="2">
    <source>
        <dbReference type="EMBL" id="KAG5479055.1"/>
    </source>
</evidence>
<reference evidence="3" key="2">
    <citation type="journal article" date="2021" name="Sci. Data">
        <title>Chromosome-scale genome sequencing, assembly and annotation of six genomes from subfamily Leishmaniinae.</title>
        <authorList>
            <person name="Almutairi H."/>
            <person name="Urbaniak M.D."/>
            <person name="Bates M.D."/>
            <person name="Jariyapan N."/>
            <person name="Kwakye-Nuako G."/>
            <person name="Thomaz Soccol V."/>
            <person name="Al-Salem W.S."/>
            <person name="Dillon R.J."/>
            <person name="Bates P.A."/>
            <person name="Gatherer D."/>
        </authorList>
    </citation>
    <scope>NUCLEOTIDE SEQUENCE [LARGE SCALE GENOMIC DNA]</scope>
</reference>
<feature type="compositionally biased region" description="Polar residues" evidence="1">
    <location>
        <begin position="733"/>
        <end position="742"/>
    </location>
</feature>
<dbReference type="GeneID" id="92512974"/>
<feature type="region of interest" description="Disordered" evidence="1">
    <location>
        <begin position="411"/>
        <end position="431"/>
    </location>
</feature>
<keyword evidence="3" id="KW-1185">Reference proteome</keyword>